<organism evidence="1 2">
    <name type="scientific">Symbiodinium necroappetens</name>
    <dbReference type="NCBI Taxonomy" id="1628268"/>
    <lineage>
        <taxon>Eukaryota</taxon>
        <taxon>Sar</taxon>
        <taxon>Alveolata</taxon>
        <taxon>Dinophyceae</taxon>
        <taxon>Suessiales</taxon>
        <taxon>Symbiodiniaceae</taxon>
        <taxon>Symbiodinium</taxon>
    </lineage>
</organism>
<protein>
    <submittedName>
        <fullName evidence="1">Uncharacterized protein</fullName>
    </submittedName>
</protein>
<evidence type="ECO:0000313" key="1">
    <source>
        <dbReference type="EMBL" id="CAE7389150.1"/>
    </source>
</evidence>
<dbReference type="EMBL" id="CAJNJA010016821">
    <property type="protein sequence ID" value="CAE7389150.1"/>
    <property type="molecule type" value="Genomic_DNA"/>
</dbReference>
<accession>A0A812Q7V7</accession>
<dbReference type="AlphaFoldDB" id="A0A812Q7V7"/>
<name>A0A812Q7V7_9DINO</name>
<dbReference type="OrthoDB" id="432893at2759"/>
<dbReference type="Proteomes" id="UP000601435">
    <property type="component" value="Unassembled WGS sequence"/>
</dbReference>
<sequence length="100" mass="10208">MPVSLADSKGMPMTAGGIPFMCYKVQRIARLAQPAPEGGQPLLLSLPPGPPAGGLSLNDAPVDGAATPGSAAYYGVWPSSCPAALLASDLCRPELFATRR</sequence>
<gene>
    <name evidence="1" type="ORF">SNEC2469_LOCUS10565</name>
</gene>
<evidence type="ECO:0000313" key="2">
    <source>
        <dbReference type="Proteomes" id="UP000601435"/>
    </source>
</evidence>
<reference evidence="1" key="1">
    <citation type="submission" date="2021-02" db="EMBL/GenBank/DDBJ databases">
        <authorList>
            <person name="Dougan E. K."/>
            <person name="Rhodes N."/>
            <person name="Thang M."/>
            <person name="Chan C."/>
        </authorList>
    </citation>
    <scope>NUCLEOTIDE SEQUENCE</scope>
</reference>
<proteinExistence type="predicted"/>
<comment type="caution">
    <text evidence="1">The sequence shown here is derived from an EMBL/GenBank/DDBJ whole genome shotgun (WGS) entry which is preliminary data.</text>
</comment>
<keyword evidence="2" id="KW-1185">Reference proteome</keyword>